<dbReference type="Proteomes" id="UP000076587">
    <property type="component" value="Unassembled WGS sequence"/>
</dbReference>
<dbReference type="EMBL" id="AUXT01000006">
    <property type="protein sequence ID" value="KZN58560.1"/>
    <property type="molecule type" value="Genomic_DNA"/>
</dbReference>
<keyword evidence="1" id="KW-0812">Transmembrane</keyword>
<sequence length="95" mass="10850">MKTKLDFAKRYTMQMMLATTAFALFSVFGYESELSTIAVGLRSFGFLMAFGIIVFGLSYAYVYFNHEKLLKKRKRLNNTSGLQSPPIYMTVTSTF</sequence>
<evidence type="ECO:0000256" key="1">
    <source>
        <dbReference type="SAM" id="Phobius"/>
    </source>
</evidence>
<proteinExistence type="predicted"/>
<dbReference type="PATRIC" id="fig|1365253.3.peg.184"/>
<evidence type="ECO:0000313" key="3">
    <source>
        <dbReference type="Proteomes" id="UP000076587"/>
    </source>
</evidence>
<reference evidence="2 3" key="1">
    <citation type="submission" date="2013-07" db="EMBL/GenBank/DDBJ databases">
        <title>Comparative Genomic and Metabolomic Analysis of Twelve Strains of Pseudoalteromonas luteoviolacea.</title>
        <authorList>
            <person name="Vynne N.G."/>
            <person name="Mansson M."/>
            <person name="Gram L."/>
        </authorList>
    </citation>
    <scope>NUCLEOTIDE SEQUENCE [LARGE SCALE GENOMIC DNA]</scope>
    <source>
        <strain evidence="2 3">NCIMB 1942</strain>
    </source>
</reference>
<comment type="caution">
    <text evidence="2">The sequence shown here is derived from an EMBL/GenBank/DDBJ whole genome shotgun (WGS) entry which is preliminary data.</text>
</comment>
<dbReference type="RefSeq" id="WP_063375299.1">
    <property type="nucleotide sequence ID" value="NZ_AUXT01000006.1"/>
</dbReference>
<organism evidence="2 3">
    <name type="scientific">Pseudoalteromonas luteoviolacea NCIMB 1942</name>
    <dbReference type="NCBI Taxonomy" id="1365253"/>
    <lineage>
        <taxon>Bacteria</taxon>
        <taxon>Pseudomonadati</taxon>
        <taxon>Pseudomonadota</taxon>
        <taxon>Gammaproteobacteria</taxon>
        <taxon>Alteromonadales</taxon>
        <taxon>Pseudoalteromonadaceae</taxon>
        <taxon>Pseudoalteromonas</taxon>
    </lineage>
</organism>
<keyword evidence="1" id="KW-0472">Membrane</keyword>
<evidence type="ECO:0000313" key="2">
    <source>
        <dbReference type="EMBL" id="KZN58560.1"/>
    </source>
</evidence>
<feature type="transmembrane region" description="Helical" evidence="1">
    <location>
        <begin position="45"/>
        <end position="64"/>
    </location>
</feature>
<keyword evidence="1" id="KW-1133">Transmembrane helix</keyword>
<protein>
    <submittedName>
        <fullName evidence="2">Uncharacterized protein</fullName>
    </submittedName>
</protein>
<dbReference type="AlphaFoldDB" id="A0A167HV05"/>
<gene>
    <name evidence="2" type="ORF">N482_21765</name>
</gene>
<accession>A0A167HV05</accession>
<name>A0A167HV05_9GAMM</name>